<dbReference type="SUPFAM" id="SSF47473">
    <property type="entry name" value="EF-hand"/>
    <property type="match status" value="1"/>
</dbReference>
<gene>
    <name evidence="3" type="ORF">BaRGS_00015509</name>
</gene>
<dbReference type="EMBL" id="JACVVK020000095">
    <property type="protein sequence ID" value="KAK7493172.1"/>
    <property type="molecule type" value="Genomic_DNA"/>
</dbReference>
<proteinExistence type="predicted"/>
<organism evidence="3 4">
    <name type="scientific">Batillaria attramentaria</name>
    <dbReference type="NCBI Taxonomy" id="370345"/>
    <lineage>
        <taxon>Eukaryota</taxon>
        <taxon>Metazoa</taxon>
        <taxon>Spiralia</taxon>
        <taxon>Lophotrochozoa</taxon>
        <taxon>Mollusca</taxon>
        <taxon>Gastropoda</taxon>
        <taxon>Caenogastropoda</taxon>
        <taxon>Sorbeoconcha</taxon>
        <taxon>Cerithioidea</taxon>
        <taxon>Batillariidae</taxon>
        <taxon>Batillaria</taxon>
    </lineage>
</organism>
<name>A0ABD0L195_9CAEN</name>
<dbReference type="Proteomes" id="UP001519460">
    <property type="component" value="Unassembled WGS sequence"/>
</dbReference>
<evidence type="ECO:0000259" key="2">
    <source>
        <dbReference type="PROSITE" id="PS50222"/>
    </source>
</evidence>
<keyword evidence="4" id="KW-1185">Reference proteome</keyword>
<feature type="domain" description="EF-hand" evidence="2">
    <location>
        <begin position="33"/>
        <end position="68"/>
    </location>
</feature>
<dbReference type="InterPro" id="IPR011992">
    <property type="entry name" value="EF-hand-dom_pair"/>
</dbReference>
<evidence type="ECO:0000313" key="4">
    <source>
        <dbReference type="Proteomes" id="UP001519460"/>
    </source>
</evidence>
<dbReference type="AlphaFoldDB" id="A0ABD0L195"/>
<accession>A0ABD0L195</accession>
<sequence length="167" mass="19639">MTITIYIYPVRSLTAQRYDDPWEFAGTDNSDCLNEDDFTRLWQVFDANDDGNVTHLEFDSAYNRLHFEHRDQEDRFFMELDRVPNEVLDDTDFAHIFHFFDINITATDLAMPTVSSACTVSCKLSTDWAEVRARFIRQHYVAYRPQNHDTLLQGPVTWRLDQSSLSE</sequence>
<dbReference type="InterPro" id="IPR018247">
    <property type="entry name" value="EF_Hand_1_Ca_BS"/>
</dbReference>
<dbReference type="InterPro" id="IPR002048">
    <property type="entry name" value="EF_hand_dom"/>
</dbReference>
<dbReference type="Gene3D" id="1.10.238.10">
    <property type="entry name" value="EF-hand"/>
    <property type="match status" value="1"/>
</dbReference>
<evidence type="ECO:0000313" key="3">
    <source>
        <dbReference type="EMBL" id="KAK7493172.1"/>
    </source>
</evidence>
<dbReference type="PROSITE" id="PS00018">
    <property type="entry name" value="EF_HAND_1"/>
    <property type="match status" value="1"/>
</dbReference>
<dbReference type="PROSITE" id="PS50222">
    <property type="entry name" value="EF_HAND_2"/>
    <property type="match status" value="1"/>
</dbReference>
<keyword evidence="1" id="KW-0106">Calcium</keyword>
<protein>
    <recommendedName>
        <fullName evidence="2">EF-hand domain-containing protein</fullName>
    </recommendedName>
</protein>
<evidence type="ECO:0000256" key="1">
    <source>
        <dbReference type="ARBA" id="ARBA00022837"/>
    </source>
</evidence>
<comment type="caution">
    <text evidence="3">The sequence shown here is derived from an EMBL/GenBank/DDBJ whole genome shotgun (WGS) entry which is preliminary data.</text>
</comment>
<reference evidence="3 4" key="1">
    <citation type="journal article" date="2023" name="Sci. Data">
        <title>Genome assembly of the Korean intertidal mud-creeper Batillaria attramentaria.</title>
        <authorList>
            <person name="Patra A.K."/>
            <person name="Ho P.T."/>
            <person name="Jun S."/>
            <person name="Lee S.J."/>
            <person name="Kim Y."/>
            <person name="Won Y.J."/>
        </authorList>
    </citation>
    <scope>NUCLEOTIDE SEQUENCE [LARGE SCALE GENOMIC DNA]</scope>
    <source>
        <strain evidence="3">Wonlab-2016</strain>
    </source>
</reference>